<proteinExistence type="predicted"/>
<dbReference type="EMBL" id="BMAV01008644">
    <property type="protein sequence ID" value="GFY52342.1"/>
    <property type="molecule type" value="Genomic_DNA"/>
</dbReference>
<dbReference type="AlphaFoldDB" id="A0A8X6XEK2"/>
<comment type="caution">
    <text evidence="1">The sequence shown here is derived from an EMBL/GenBank/DDBJ whole genome shotgun (WGS) entry which is preliminary data.</text>
</comment>
<evidence type="ECO:0000313" key="2">
    <source>
        <dbReference type="Proteomes" id="UP000886998"/>
    </source>
</evidence>
<organism evidence="1 2">
    <name type="scientific">Trichonephila inaurata madagascariensis</name>
    <dbReference type="NCBI Taxonomy" id="2747483"/>
    <lineage>
        <taxon>Eukaryota</taxon>
        <taxon>Metazoa</taxon>
        <taxon>Ecdysozoa</taxon>
        <taxon>Arthropoda</taxon>
        <taxon>Chelicerata</taxon>
        <taxon>Arachnida</taxon>
        <taxon>Araneae</taxon>
        <taxon>Araneomorphae</taxon>
        <taxon>Entelegynae</taxon>
        <taxon>Araneoidea</taxon>
        <taxon>Nephilidae</taxon>
        <taxon>Trichonephila</taxon>
        <taxon>Trichonephila inaurata</taxon>
    </lineage>
</organism>
<dbReference type="Proteomes" id="UP000886998">
    <property type="component" value="Unassembled WGS sequence"/>
</dbReference>
<name>A0A8X6XEK2_9ARAC</name>
<accession>A0A8X6XEK2</accession>
<evidence type="ECO:0000313" key="1">
    <source>
        <dbReference type="EMBL" id="GFY52342.1"/>
    </source>
</evidence>
<dbReference type="OrthoDB" id="6434677at2759"/>
<keyword evidence="2" id="KW-1185">Reference proteome</keyword>
<reference evidence="1" key="1">
    <citation type="submission" date="2020-08" db="EMBL/GenBank/DDBJ databases">
        <title>Multicomponent nature underlies the extraordinary mechanical properties of spider dragline silk.</title>
        <authorList>
            <person name="Kono N."/>
            <person name="Nakamura H."/>
            <person name="Mori M."/>
            <person name="Yoshida Y."/>
            <person name="Ohtoshi R."/>
            <person name="Malay A.D."/>
            <person name="Moran D.A.P."/>
            <person name="Tomita M."/>
            <person name="Numata K."/>
            <person name="Arakawa K."/>
        </authorList>
    </citation>
    <scope>NUCLEOTIDE SEQUENCE</scope>
</reference>
<protein>
    <submittedName>
        <fullName evidence="1">Integrase catalytic domain-containing protein</fullName>
    </submittedName>
</protein>
<sequence>MIPDILDRFRMFPIGINADIEKAFLMLFVASKYRFLRFFPPGSEGQEIYRHCRVVFEVCFGPYLLNTSLIHLLENCSTEFKEIAQKMKRSFYVVNFVCGVYNTSELEHFIEQAK</sequence>
<gene>
    <name evidence="1" type="primary">AVEN_110592_1</name>
    <name evidence="1" type="ORF">TNIN_286721</name>
</gene>